<dbReference type="EMBL" id="BSDT01000001">
    <property type="protein sequence ID" value="GLI44748.1"/>
    <property type="molecule type" value="Genomic_DNA"/>
</dbReference>
<reference evidence="2" key="1">
    <citation type="submission" date="2022-12" db="EMBL/GenBank/DDBJ databases">
        <title>Reference genome sequencing for broad-spectrum identification of bacterial and archaeal isolates by mass spectrometry.</title>
        <authorList>
            <person name="Sekiguchi Y."/>
            <person name="Tourlousse D.M."/>
        </authorList>
    </citation>
    <scope>NUCLEOTIDE SEQUENCE</scope>
    <source>
        <strain evidence="2">LLR39Z86</strain>
    </source>
</reference>
<dbReference type="Pfam" id="PF13672">
    <property type="entry name" value="PP2C_2"/>
    <property type="match status" value="1"/>
</dbReference>
<dbReference type="AlphaFoldDB" id="A0A9W6GDH4"/>
<proteinExistence type="predicted"/>
<dbReference type="InterPro" id="IPR036457">
    <property type="entry name" value="PPM-type-like_dom_sf"/>
</dbReference>
<protein>
    <recommendedName>
        <fullName evidence="1">PPM-type phosphatase domain-containing protein</fullName>
    </recommendedName>
</protein>
<dbReference type="RefSeq" id="WP_270117415.1">
    <property type="nucleotide sequence ID" value="NZ_BAAAOL010000001.1"/>
</dbReference>
<accession>A0A9W6GDH4</accession>
<evidence type="ECO:0000313" key="2">
    <source>
        <dbReference type="EMBL" id="GLI44748.1"/>
    </source>
</evidence>
<dbReference type="SUPFAM" id="SSF81606">
    <property type="entry name" value="PP2C-like"/>
    <property type="match status" value="1"/>
</dbReference>
<feature type="domain" description="PPM-type phosphatase" evidence="1">
    <location>
        <begin position="47"/>
        <end position="206"/>
    </location>
</feature>
<sequence>MIEVMAASRPGGAAANEDFHLVGDGWALVLDGITRYPDDGCVHDVPWYVRLLGTAIAARIGEADLRTALAQAIDAVNSLHAGGCDLANPVSPGATVAIVRRVGDRVEWLVLGDCAIAMRDRDGGVAVESDGRLAGLAGTPAAVDVAGVWRWPVEYVASVRNREGGFWVASADPGAADRAFTGSWPRERVGEVLLCTDGLTRLVERYGREWPSLFESGVEGLIDLVRELETDDTRFLPQSKRHDDATAVRLRWG</sequence>
<comment type="caution">
    <text evidence="2">The sequence shown here is derived from an EMBL/GenBank/DDBJ whole genome shotgun (WGS) entry which is preliminary data.</text>
</comment>
<keyword evidence="3" id="KW-1185">Reference proteome</keyword>
<gene>
    <name evidence="2" type="ORF">GALLR39Z86_45980</name>
</gene>
<evidence type="ECO:0000313" key="3">
    <source>
        <dbReference type="Proteomes" id="UP001144313"/>
    </source>
</evidence>
<dbReference type="InterPro" id="IPR001932">
    <property type="entry name" value="PPM-type_phosphatase-like_dom"/>
</dbReference>
<dbReference type="Gene3D" id="3.60.40.10">
    <property type="entry name" value="PPM-type phosphatase domain"/>
    <property type="match status" value="1"/>
</dbReference>
<name>A0A9W6GDH4_9ACTN</name>
<evidence type="ECO:0000259" key="1">
    <source>
        <dbReference type="Pfam" id="PF13672"/>
    </source>
</evidence>
<organism evidence="2 3">
    <name type="scientific">Glycomyces algeriensis</name>
    <dbReference type="NCBI Taxonomy" id="256037"/>
    <lineage>
        <taxon>Bacteria</taxon>
        <taxon>Bacillati</taxon>
        <taxon>Actinomycetota</taxon>
        <taxon>Actinomycetes</taxon>
        <taxon>Glycomycetales</taxon>
        <taxon>Glycomycetaceae</taxon>
        <taxon>Glycomyces</taxon>
    </lineage>
</organism>
<dbReference type="Proteomes" id="UP001144313">
    <property type="component" value="Unassembled WGS sequence"/>
</dbReference>